<name>A0A0F9ENA6_9ZZZZ</name>
<dbReference type="AlphaFoldDB" id="A0A0F9ENA6"/>
<dbReference type="EMBL" id="LAZR01024309">
    <property type="protein sequence ID" value="KKL75583.1"/>
    <property type="molecule type" value="Genomic_DNA"/>
</dbReference>
<accession>A0A0F9ENA6</accession>
<organism evidence="1">
    <name type="scientific">marine sediment metagenome</name>
    <dbReference type="NCBI Taxonomy" id="412755"/>
    <lineage>
        <taxon>unclassified sequences</taxon>
        <taxon>metagenomes</taxon>
        <taxon>ecological metagenomes</taxon>
    </lineage>
</organism>
<reference evidence="1" key="1">
    <citation type="journal article" date="2015" name="Nature">
        <title>Complex archaea that bridge the gap between prokaryotes and eukaryotes.</title>
        <authorList>
            <person name="Spang A."/>
            <person name="Saw J.H."/>
            <person name="Jorgensen S.L."/>
            <person name="Zaremba-Niedzwiedzka K."/>
            <person name="Martijn J."/>
            <person name="Lind A.E."/>
            <person name="van Eijk R."/>
            <person name="Schleper C."/>
            <person name="Guy L."/>
            <person name="Ettema T.J."/>
        </authorList>
    </citation>
    <scope>NUCLEOTIDE SEQUENCE</scope>
</reference>
<proteinExistence type="predicted"/>
<protein>
    <submittedName>
        <fullName evidence="1">Uncharacterized protein</fullName>
    </submittedName>
</protein>
<evidence type="ECO:0000313" key="1">
    <source>
        <dbReference type="EMBL" id="KKL75583.1"/>
    </source>
</evidence>
<sequence>MAELPEGVYEKGGQLYRDVARTSPDGEECVQHRLVALTFGEAKLKHFDYFHPKFGWILEGYKLAKDRDVDDILADASEVVIATPEQQEQLALAETEGA</sequence>
<comment type="caution">
    <text evidence="1">The sequence shown here is derived from an EMBL/GenBank/DDBJ whole genome shotgun (WGS) entry which is preliminary data.</text>
</comment>
<gene>
    <name evidence="1" type="ORF">LCGC14_2053410</name>
</gene>